<sequence>MSRPRRNSLANSALGALVLVTGCRPAPAAVAAPPGAAAATERSVPRVPPRPRTSIDLCADPGAAFASYRWLPNEVFTLVTVRPDDPALATSLRALDARATNAFGDAALAFPRRFAGELPQVRALLARAGLRPEEVVFLAANDAEVWAAPRLCGADAMLRAAAALDLRVREVEAPLAAVIARPAAASGYALLQLASGGPLWIVQEDRLGRLHAWLAALSGDPGEYYAEWLREPERRGTLRVLDTDPIPPDASEVLVCVTTRRLVVTGADVDIGTEFSEVYVSARKPGA</sequence>
<feature type="region of interest" description="Disordered" evidence="1">
    <location>
        <begin position="30"/>
        <end position="50"/>
    </location>
</feature>
<proteinExistence type="predicted"/>
<dbReference type="PROSITE" id="PS51257">
    <property type="entry name" value="PROKAR_LIPOPROTEIN"/>
    <property type="match status" value="1"/>
</dbReference>
<dbReference type="RefSeq" id="WP_096326159.1">
    <property type="nucleotide sequence ID" value="NZ_FOMX01000006.1"/>
</dbReference>
<reference evidence="4" key="1">
    <citation type="submission" date="2016-10" db="EMBL/GenBank/DDBJ databases">
        <authorList>
            <person name="Varghese N."/>
            <person name="Submissions S."/>
        </authorList>
    </citation>
    <scope>NUCLEOTIDE SEQUENCE [LARGE SCALE GENOMIC DNA]</scope>
    <source>
        <strain evidence="4">ATCC 25963</strain>
    </source>
</reference>
<feature type="compositionally biased region" description="Low complexity" evidence="1">
    <location>
        <begin position="30"/>
        <end position="39"/>
    </location>
</feature>
<evidence type="ECO:0000313" key="4">
    <source>
        <dbReference type="Proteomes" id="UP000199400"/>
    </source>
</evidence>
<evidence type="ECO:0000256" key="2">
    <source>
        <dbReference type="SAM" id="SignalP"/>
    </source>
</evidence>
<gene>
    <name evidence="3" type="ORF">SAMN02745121_02409</name>
</gene>
<accession>A0A1I1WJ87</accession>
<dbReference type="InterPro" id="IPR006311">
    <property type="entry name" value="TAT_signal"/>
</dbReference>
<keyword evidence="2" id="KW-0732">Signal</keyword>
<evidence type="ECO:0000313" key="3">
    <source>
        <dbReference type="EMBL" id="SFD95142.1"/>
    </source>
</evidence>
<dbReference type="Proteomes" id="UP000199400">
    <property type="component" value="Unassembled WGS sequence"/>
</dbReference>
<name>A0A1I1WJ87_9BACT</name>
<evidence type="ECO:0000256" key="1">
    <source>
        <dbReference type="SAM" id="MobiDB-lite"/>
    </source>
</evidence>
<keyword evidence="4" id="KW-1185">Reference proteome</keyword>
<dbReference type="EMBL" id="FOMX01000006">
    <property type="protein sequence ID" value="SFD95142.1"/>
    <property type="molecule type" value="Genomic_DNA"/>
</dbReference>
<dbReference type="AlphaFoldDB" id="A0A1I1WJ87"/>
<protein>
    <submittedName>
        <fullName evidence="3">Uncharacterized protein</fullName>
    </submittedName>
</protein>
<feature type="signal peptide" evidence="2">
    <location>
        <begin position="1"/>
        <end position="28"/>
    </location>
</feature>
<feature type="chain" id="PRO_5011738749" evidence="2">
    <location>
        <begin position="29"/>
        <end position="287"/>
    </location>
</feature>
<organism evidence="3 4">
    <name type="scientific">Nannocystis exedens</name>
    <dbReference type="NCBI Taxonomy" id="54"/>
    <lineage>
        <taxon>Bacteria</taxon>
        <taxon>Pseudomonadati</taxon>
        <taxon>Myxococcota</taxon>
        <taxon>Polyangia</taxon>
        <taxon>Nannocystales</taxon>
        <taxon>Nannocystaceae</taxon>
        <taxon>Nannocystis</taxon>
    </lineage>
</organism>
<dbReference type="PROSITE" id="PS51318">
    <property type="entry name" value="TAT"/>
    <property type="match status" value="1"/>
</dbReference>